<organism evidence="4 5">
    <name type="scientific">Pichia inconspicua</name>
    <dbReference type="NCBI Taxonomy" id="52247"/>
    <lineage>
        <taxon>Eukaryota</taxon>
        <taxon>Fungi</taxon>
        <taxon>Dikarya</taxon>
        <taxon>Ascomycota</taxon>
        <taxon>Saccharomycotina</taxon>
        <taxon>Pichiomycetes</taxon>
        <taxon>Pichiales</taxon>
        <taxon>Pichiaceae</taxon>
        <taxon>Pichia</taxon>
    </lineage>
</organism>
<dbReference type="PANTHER" id="PTHR38426">
    <property type="entry name" value="MAINTENANCE OF TELOMERE CAPPING PROTEIN 4"/>
    <property type="match status" value="1"/>
</dbReference>
<feature type="compositionally biased region" description="Low complexity" evidence="2">
    <location>
        <begin position="219"/>
        <end position="236"/>
    </location>
</feature>
<dbReference type="STRING" id="52247.A0A4T0WUN3"/>
<dbReference type="AlphaFoldDB" id="A0A4T0WUN3"/>
<dbReference type="Proteomes" id="UP000307173">
    <property type="component" value="Unassembled WGS sequence"/>
</dbReference>
<keyword evidence="3" id="KW-0472">Membrane</keyword>
<feature type="region of interest" description="Disordered" evidence="2">
    <location>
        <begin position="442"/>
        <end position="467"/>
    </location>
</feature>
<feature type="compositionally biased region" description="Basic and acidic residues" evidence="2">
    <location>
        <begin position="1"/>
        <end position="11"/>
    </location>
</feature>
<protein>
    <submittedName>
        <fullName evidence="4">Uncharacterized protein</fullName>
    </submittedName>
</protein>
<gene>
    <name evidence="4" type="ORF">CANINC_004974</name>
</gene>
<keyword evidence="5" id="KW-1185">Reference proteome</keyword>
<evidence type="ECO:0000256" key="1">
    <source>
        <dbReference type="SAM" id="Coils"/>
    </source>
</evidence>
<evidence type="ECO:0000256" key="3">
    <source>
        <dbReference type="SAM" id="Phobius"/>
    </source>
</evidence>
<dbReference type="OrthoDB" id="4064064at2759"/>
<feature type="coiled-coil region" evidence="1">
    <location>
        <begin position="631"/>
        <end position="679"/>
    </location>
</feature>
<sequence length="774" mass="86919">MPLGMQRRDSNDGTGRQRLPRLRLADKLRRPATVVTSDNDSTSVGTPRTSINSMRRTSSTASSPRISVTVDLPTLRPGSGAFTQSPSMTKRPMLGSVQDRSDDEGEEEDDDDEEDEAPENESKENDGLETNGKPANKNEYAGLSDEKEQGDNFMQQNVQHDHQNHEMYYSNFKHSGRGVQITPSEKKTEFFMKETADLLNHRNKLLGELHFTDAMREASVSPSRSSSASPSPSMTSVQHASKMVASPSDMSVLAAAEPDGNLHQTGTAGMLTTTLTHQMGKDCLLQKFPELTTKQIVRIRNRAKHVSSYFETYYKYIEEYQRIHEVNDDGTPRYPGVDGIWNPLQIMRNRRVRMRHGEKLSKVNSYEEWRKVHVACKNFSKRERSRLIWYVGLNEIVGDIRWREYNNRWLDMRDREGKRWFSKHHKGKVKVAMKDVVRELTGKEGGGGGNGGGAVSVDSPTPNTSITSANVPHLIVQEIDASPEKEDKNGTVNAYGALVGDEGKEAEFDYEPPMKLRQNGSITAPGSSSISSAGDNLASAARFEHYKRRGLTATGSGGVPTVNTFGRKNDGDESEDVAHAVNGGIVNDESEQAGYYDAVEEVIELVRDYRGILGDLEMCVYSASVREQVCSMTLEKRSEAMKRKVAEIEEVQLANREKYEKFNRLLESAERKIDMQKRVIQTRSTRIEELLGFCDRTNGEIITSITLKIRNLNEIAEGMSSTTTGGTGTKFIYRCVEAAIVCVLWMVWIIVETWLWLKWIVTGVVRTFTWILRV</sequence>
<feature type="region of interest" description="Disordered" evidence="2">
    <location>
        <begin position="1"/>
        <end position="140"/>
    </location>
</feature>
<feature type="compositionally biased region" description="Polar residues" evidence="2">
    <location>
        <begin position="458"/>
        <end position="467"/>
    </location>
</feature>
<proteinExistence type="predicted"/>
<feature type="compositionally biased region" description="Gly residues" evidence="2">
    <location>
        <begin position="443"/>
        <end position="454"/>
    </location>
</feature>
<keyword evidence="3" id="KW-0812">Transmembrane</keyword>
<evidence type="ECO:0000256" key="2">
    <source>
        <dbReference type="SAM" id="MobiDB-lite"/>
    </source>
</evidence>
<dbReference type="PANTHER" id="PTHR38426:SF1">
    <property type="entry name" value="MAINTENANCE OF TELOMERE CAPPING PROTEIN 4"/>
    <property type="match status" value="1"/>
</dbReference>
<feature type="transmembrane region" description="Helical" evidence="3">
    <location>
        <begin position="731"/>
        <end position="750"/>
    </location>
</feature>
<feature type="compositionally biased region" description="Acidic residues" evidence="2">
    <location>
        <begin position="101"/>
        <end position="119"/>
    </location>
</feature>
<feature type="region of interest" description="Disordered" evidence="2">
    <location>
        <begin position="216"/>
        <end position="242"/>
    </location>
</feature>
<evidence type="ECO:0000313" key="5">
    <source>
        <dbReference type="Proteomes" id="UP000307173"/>
    </source>
</evidence>
<dbReference type="EMBL" id="SELW01000680">
    <property type="protein sequence ID" value="TID13288.1"/>
    <property type="molecule type" value="Genomic_DNA"/>
</dbReference>
<accession>A0A4T0WUN3</accession>
<dbReference type="InterPro" id="IPR038769">
    <property type="entry name" value="MTC4"/>
</dbReference>
<name>A0A4T0WUN3_9ASCO</name>
<feature type="compositionally biased region" description="Polar residues" evidence="2">
    <location>
        <begin position="34"/>
        <end position="66"/>
    </location>
</feature>
<reference evidence="4 5" key="1">
    <citation type="journal article" date="2019" name="Front. Genet.">
        <title>Whole-Genome Sequencing of the Opportunistic Yeast Pathogen Candida inconspicua Uncovers Its Hybrid Origin.</title>
        <authorList>
            <person name="Mixao V."/>
            <person name="Hansen A.P."/>
            <person name="Saus E."/>
            <person name="Boekhout T."/>
            <person name="Lass-Florl C."/>
            <person name="Gabaldon T."/>
        </authorList>
    </citation>
    <scope>NUCLEOTIDE SEQUENCE [LARGE SCALE GENOMIC DNA]</scope>
    <source>
        <strain evidence="4 5">CBS 180</strain>
    </source>
</reference>
<keyword evidence="1" id="KW-0175">Coiled coil</keyword>
<comment type="caution">
    <text evidence="4">The sequence shown here is derived from an EMBL/GenBank/DDBJ whole genome shotgun (WGS) entry which is preliminary data.</text>
</comment>
<keyword evidence="3" id="KW-1133">Transmembrane helix</keyword>
<evidence type="ECO:0000313" key="4">
    <source>
        <dbReference type="EMBL" id="TID13288.1"/>
    </source>
</evidence>